<dbReference type="Pfam" id="PF00665">
    <property type="entry name" value="rve"/>
    <property type="match status" value="1"/>
</dbReference>
<evidence type="ECO:0000313" key="4">
    <source>
        <dbReference type="EMBL" id="KAF2881794.1"/>
    </source>
</evidence>
<dbReference type="InterPro" id="IPR001584">
    <property type="entry name" value="Integrase_cat-core"/>
</dbReference>
<dbReference type="PANTHER" id="PTHR37984">
    <property type="entry name" value="PROTEIN CBG26694"/>
    <property type="match status" value="1"/>
</dbReference>
<dbReference type="EC" id="2.7.7.49" evidence="1"/>
<dbReference type="Gene3D" id="3.30.420.10">
    <property type="entry name" value="Ribonuclease H-like superfamily/Ribonuclease H"/>
    <property type="match status" value="1"/>
</dbReference>
<dbReference type="SUPFAM" id="SSF53098">
    <property type="entry name" value="Ribonuclease H-like"/>
    <property type="match status" value="1"/>
</dbReference>
<evidence type="ECO:0000256" key="1">
    <source>
        <dbReference type="ARBA" id="ARBA00012493"/>
    </source>
</evidence>
<feature type="compositionally biased region" description="Polar residues" evidence="2">
    <location>
        <begin position="1052"/>
        <end position="1066"/>
    </location>
</feature>
<reference evidence="4" key="1">
    <citation type="submission" date="2019-08" db="EMBL/GenBank/DDBJ databases">
        <title>The genome of the North American firefly Photinus pyralis.</title>
        <authorList>
            <consortium name="Photinus pyralis genome working group"/>
            <person name="Fallon T.R."/>
            <person name="Sander Lower S.E."/>
            <person name="Weng J.-K."/>
        </authorList>
    </citation>
    <scope>NUCLEOTIDE SEQUENCE</scope>
    <source>
        <strain evidence="4">TRF0915ILg1</strain>
        <tissue evidence="4">Whole body</tissue>
    </source>
</reference>
<feature type="compositionally biased region" description="Basic and acidic residues" evidence="2">
    <location>
        <begin position="1067"/>
        <end position="1080"/>
    </location>
</feature>
<dbReference type="OrthoDB" id="6628329at2759"/>
<feature type="region of interest" description="Disordered" evidence="2">
    <location>
        <begin position="1052"/>
        <end position="1082"/>
    </location>
</feature>
<organism evidence="4 5">
    <name type="scientific">Ignelater luminosus</name>
    <name type="common">Cucubano</name>
    <name type="synonym">Pyrophorus luminosus</name>
    <dbReference type="NCBI Taxonomy" id="2038154"/>
    <lineage>
        <taxon>Eukaryota</taxon>
        <taxon>Metazoa</taxon>
        <taxon>Ecdysozoa</taxon>
        <taxon>Arthropoda</taxon>
        <taxon>Hexapoda</taxon>
        <taxon>Insecta</taxon>
        <taxon>Pterygota</taxon>
        <taxon>Neoptera</taxon>
        <taxon>Endopterygota</taxon>
        <taxon>Coleoptera</taxon>
        <taxon>Polyphaga</taxon>
        <taxon>Elateriformia</taxon>
        <taxon>Elateroidea</taxon>
        <taxon>Elateridae</taxon>
        <taxon>Agrypninae</taxon>
        <taxon>Pyrophorini</taxon>
        <taxon>Ignelater</taxon>
    </lineage>
</organism>
<dbReference type="AlphaFoldDB" id="A0A8K0C987"/>
<evidence type="ECO:0000259" key="3">
    <source>
        <dbReference type="PROSITE" id="PS50994"/>
    </source>
</evidence>
<comment type="caution">
    <text evidence="4">The sequence shown here is derived from an EMBL/GenBank/DDBJ whole genome shotgun (WGS) entry which is preliminary data.</text>
</comment>
<dbReference type="Pfam" id="PF17921">
    <property type="entry name" value="Integrase_H2C2"/>
    <property type="match status" value="1"/>
</dbReference>
<dbReference type="FunFam" id="3.30.420.10:FF:000032">
    <property type="entry name" value="Retrovirus-related Pol polyprotein from transposon 297-like Protein"/>
    <property type="match status" value="1"/>
</dbReference>
<evidence type="ECO:0000313" key="5">
    <source>
        <dbReference type="Proteomes" id="UP000801492"/>
    </source>
</evidence>
<feature type="compositionally biased region" description="Basic and acidic residues" evidence="2">
    <location>
        <begin position="1126"/>
        <end position="1145"/>
    </location>
</feature>
<gene>
    <name evidence="4" type="ORF">ILUMI_24389</name>
</gene>
<dbReference type="InterPro" id="IPR022048">
    <property type="entry name" value="Envelope_fusion-like"/>
</dbReference>
<dbReference type="EMBL" id="VTPC01090698">
    <property type="protein sequence ID" value="KAF2881794.1"/>
    <property type="molecule type" value="Genomic_DNA"/>
</dbReference>
<dbReference type="PANTHER" id="PTHR37984:SF15">
    <property type="entry name" value="INTEGRASE CATALYTIC DOMAIN-CONTAINING PROTEIN"/>
    <property type="match status" value="1"/>
</dbReference>
<dbReference type="Pfam" id="PF12259">
    <property type="entry name" value="Baculo_F"/>
    <property type="match status" value="1"/>
</dbReference>
<dbReference type="PROSITE" id="PS50994">
    <property type="entry name" value="INTEGRASE"/>
    <property type="match status" value="1"/>
</dbReference>
<dbReference type="InterPro" id="IPR012337">
    <property type="entry name" value="RNaseH-like_sf"/>
</dbReference>
<feature type="region of interest" description="Disordered" evidence="2">
    <location>
        <begin position="1111"/>
        <end position="1149"/>
    </location>
</feature>
<dbReference type="InterPro" id="IPR036397">
    <property type="entry name" value="RNaseH_sf"/>
</dbReference>
<keyword evidence="5" id="KW-1185">Reference proteome</keyword>
<protein>
    <recommendedName>
        <fullName evidence="1">RNA-directed DNA polymerase</fullName>
        <ecNumber evidence="1">2.7.7.49</ecNumber>
    </recommendedName>
</protein>
<dbReference type="GO" id="GO:0015074">
    <property type="term" value="P:DNA integration"/>
    <property type="evidence" value="ECO:0007669"/>
    <property type="project" value="InterPro"/>
</dbReference>
<dbReference type="GO" id="GO:0003676">
    <property type="term" value="F:nucleic acid binding"/>
    <property type="evidence" value="ECO:0007669"/>
    <property type="project" value="InterPro"/>
</dbReference>
<dbReference type="InterPro" id="IPR041588">
    <property type="entry name" value="Integrase_H2C2"/>
</dbReference>
<proteinExistence type="predicted"/>
<feature type="domain" description="Integrase catalytic" evidence="3">
    <location>
        <begin position="359"/>
        <end position="517"/>
    </location>
</feature>
<sequence length="1180" mass="134972">MDSANPNPSAPPESFNGDIPDEHDTITSEFLQISLSELFKFIPTFSGDRDEISCFISKVGSAFSITSSNQKPILLKFVLSQITDRLRGAKLSTLNEAIILALAEEASLRMINFKLSSSSPSSNKSSAPPRFCHNCKTNTHNTDKCYRNKVILGVTTSSPQMQTISTTNQSPAIPNTILLVHTVKPKMNTLRLKNISIPLNSHIKNTYKLRARTETIVPMHVLNSEIKEGLLPQVNSIPGLYLSRAITKVLPNNLCLATIANTTDHLLRFLMPESTYISIFLNKVTDVLPEDIPTILFDNHDSLLAGHPGFYRTYSRIKTKYSWKNMYKDVKDYVSKSVSCQKSKINRHPTKIPITIATTSDEPFQGISLDVVGALPLTEDGNKFILTIQDDLTKFLYAVAIPYHTADIVAHEFLKFISLYGTPLTILTDQGSEFMSNTFVNFNKLLKIHKTNSTAYHPETQGSLERAHAVLKEYLRHYVQNDQSTWDKFLPTAVFAYNSNVHSATNYTPYELLFGHKQKKDNKQKSKLNYDTKLNQPIFLPGSLVLLRNESSNLTESKKSQPAFQGPYEKESVNQTNAIIKLGNKRMQVLPGNGSPDHLTQVMPNFTVLRLTHCNKIKTISRRISNDKLKQTLYNDSMLSIHNLTAQFNDNVDKLEDLAKRQILNNNHITSISKIVDLINQLTFLTETVDYQIESILNSILFAKQNVLSPHVMTPHAIIAELSKIVPHLPINRKFPVTLVPQLGHILLDLCTLDVLHSKPNLIFIIHIPLIDFYIYNYYSISPLPIQNPHNYHEYQLIQPRYKSLLITSDRLRYLLVKDDSTCTFVSSNHYLCKSQELQLKPQEDVCEITLFRQTLKQIPISCQRTILKGPLFLWHYIRPNQWIITSTEERYMDITCNDVTKAEHITIIFIWQAEPNCYAYIGSLFLHSKDDIPSNTTIYLPETPIFVDCSEEEEHSQNTKMIHFEYVEPIPLHIRDLNLARHRLEEISNKIDYLELRGHIQRFLPWYSFLSVISLLSVFTSMPCVQIFNNCFSKDVHDGLERSVSYTNVPLEKTAQQAYNPTEQTTPRRSETLKPKPSDDDVEREYDAFIVEDSCNHRNPNDELVFAKKANEEKDSDSDNNVSQEGKKDNLHNELESLEDDQKLSKIKKSLQIKSKPIRKLKWKKDSFNTQLFETMDED</sequence>
<dbReference type="InterPro" id="IPR050951">
    <property type="entry name" value="Retrovirus_Pol_polyprotein"/>
</dbReference>
<dbReference type="Proteomes" id="UP000801492">
    <property type="component" value="Unassembled WGS sequence"/>
</dbReference>
<dbReference type="GO" id="GO:0003964">
    <property type="term" value="F:RNA-directed DNA polymerase activity"/>
    <property type="evidence" value="ECO:0007669"/>
    <property type="project" value="UniProtKB-EC"/>
</dbReference>
<evidence type="ECO:0000256" key="2">
    <source>
        <dbReference type="SAM" id="MobiDB-lite"/>
    </source>
</evidence>
<feature type="region of interest" description="Disordered" evidence="2">
    <location>
        <begin position="1"/>
        <end position="21"/>
    </location>
</feature>
<dbReference type="Gene3D" id="1.10.340.70">
    <property type="match status" value="1"/>
</dbReference>
<name>A0A8K0C987_IGNLU</name>
<accession>A0A8K0C987</accession>